<dbReference type="Gene3D" id="1.10.287.130">
    <property type="match status" value="1"/>
</dbReference>
<comment type="caution">
    <text evidence="3">The sequence shown here is derived from an EMBL/GenBank/DDBJ whole genome shotgun (WGS) entry which is preliminary data.</text>
</comment>
<dbReference type="InterPro" id="IPR036097">
    <property type="entry name" value="HisK_dim/P_sf"/>
</dbReference>
<proteinExistence type="predicted"/>
<sequence>MREAAVLGPGTGRWPGLNAWYLPLGNKPRMHGAVCVQPAVAGDTGAREHAQALCTLLGQSLLRVRLADSTHWAQTEAQRLQLQSTYLAAISHDLRTPLAAVVGAASSLQTQRDKLDLQEQDRLLASIVSEATYLSSVTENTLQLVRLSNASQQINRDWESMEEIVGAVLARIRSRDPARRIKSRVPEGLPLMRADPVLLAQLIANLLDNALKYSTGAVDLTVNATERELQVCVKDRGAVIPVEKHSAIFEPYARDDLSGQRGVGLGLALCRAIATAHGGTLVLRARRGGGNNFSFSMPIEADQPQGMQP</sequence>
<dbReference type="EC" id="2.7.13.3" evidence="3"/>
<dbReference type="PRINTS" id="PR00344">
    <property type="entry name" value="BCTRLSENSOR"/>
</dbReference>
<organism evidence="3">
    <name type="scientific">mine drainage metagenome</name>
    <dbReference type="NCBI Taxonomy" id="410659"/>
    <lineage>
        <taxon>unclassified sequences</taxon>
        <taxon>metagenomes</taxon>
        <taxon>ecological metagenomes</taxon>
    </lineage>
</organism>
<dbReference type="InterPro" id="IPR003594">
    <property type="entry name" value="HATPase_dom"/>
</dbReference>
<dbReference type="CDD" id="cd00082">
    <property type="entry name" value="HisKA"/>
    <property type="match status" value="1"/>
</dbReference>
<dbReference type="InterPro" id="IPR052023">
    <property type="entry name" value="Histidine_kinase_KdpD"/>
</dbReference>
<dbReference type="Pfam" id="PF00512">
    <property type="entry name" value="HisKA"/>
    <property type="match status" value="1"/>
</dbReference>
<dbReference type="Gene3D" id="3.30.565.10">
    <property type="entry name" value="Histidine kinase-like ATPase, C-terminal domain"/>
    <property type="match status" value="1"/>
</dbReference>
<dbReference type="GO" id="GO:0000155">
    <property type="term" value="F:phosphorelay sensor kinase activity"/>
    <property type="evidence" value="ECO:0007669"/>
    <property type="project" value="InterPro"/>
</dbReference>
<dbReference type="PANTHER" id="PTHR45569">
    <property type="entry name" value="SENSOR PROTEIN KDPD"/>
    <property type="match status" value="1"/>
</dbReference>
<dbReference type="InterPro" id="IPR005467">
    <property type="entry name" value="His_kinase_dom"/>
</dbReference>
<evidence type="ECO:0000259" key="2">
    <source>
        <dbReference type="PROSITE" id="PS50109"/>
    </source>
</evidence>
<dbReference type="PROSITE" id="PS50109">
    <property type="entry name" value="HIS_KIN"/>
    <property type="match status" value="1"/>
</dbReference>
<dbReference type="InterPro" id="IPR036890">
    <property type="entry name" value="HATPase_C_sf"/>
</dbReference>
<accession>A0A1J5Q5L8</accession>
<dbReference type="SUPFAM" id="SSF47384">
    <property type="entry name" value="Homodimeric domain of signal transducing histidine kinase"/>
    <property type="match status" value="1"/>
</dbReference>
<keyword evidence="1" id="KW-0597">Phosphoprotein</keyword>
<protein>
    <submittedName>
        <fullName evidence="3">Sensor protein KdpD</fullName>
        <ecNumber evidence="3">2.7.13.3</ecNumber>
    </submittedName>
</protein>
<dbReference type="InterPro" id="IPR003661">
    <property type="entry name" value="HisK_dim/P_dom"/>
</dbReference>
<dbReference type="Pfam" id="PF02518">
    <property type="entry name" value="HATPase_c"/>
    <property type="match status" value="1"/>
</dbReference>
<keyword evidence="3" id="KW-0808">Transferase</keyword>
<feature type="domain" description="Histidine kinase" evidence="2">
    <location>
        <begin position="89"/>
        <end position="301"/>
    </location>
</feature>
<name>A0A1J5Q5L8_9ZZZZ</name>
<dbReference type="EMBL" id="MLJW01003143">
    <property type="protein sequence ID" value="OIQ72755.1"/>
    <property type="molecule type" value="Genomic_DNA"/>
</dbReference>
<dbReference type="GO" id="GO:0005886">
    <property type="term" value="C:plasma membrane"/>
    <property type="evidence" value="ECO:0007669"/>
    <property type="project" value="TreeGrafter"/>
</dbReference>
<dbReference type="InterPro" id="IPR004358">
    <property type="entry name" value="Sig_transdc_His_kin-like_C"/>
</dbReference>
<evidence type="ECO:0000313" key="3">
    <source>
        <dbReference type="EMBL" id="OIQ72755.1"/>
    </source>
</evidence>
<dbReference type="CDD" id="cd00075">
    <property type="entry name" value="HATPase"/>
    <property type="match status" value="1"/>
</dbReference>
<dbReference type="SMART" id="SM00388">
    <property type="entry name" value="HisKA"/>
    <property type="match status" value="1"/>
</dbReference>
<dbReference type="AlphaFoldDB" id="A0A1J5Q5L8"/>
<reference evidence="3" key="1">
    <citation type="submission" date="2016-10" db="EMBL/GenBank/DDBJ databases">
        <title>Sequence of Gallionella enrichment culture.</title>
        <authorList>
            <person name="Poehlein A."/>
            <person name="Muehling M."/>
            <person name="Daniel R."/>
        </authorList>
    </citation>
    <scope>NUCLEOTIDE SEQUENCE</scope>
</reference>
<dbReference type="SUPFAM" id="SSF55874">
    <property type="entry name" value="ATPase domain of HSP90 chaperone/DNA topoisomerase II/histidine kinase"/>
    <property type="match status" value="1"/>
</dbReference>
<gene>
    <name evidence="3" type="primary">kdpD_16</name>
    <name evidence="3" type="ORF">GALL_456170</name>
</gene>
<evidence type="ECO:0000256" key="1">
    <source>
        <dbReference type="ARBA" id="ARBA00022553"/>
    </source>
</evidence>
<dbReference type="PANTHER" id="PTHR45569:SF1">
    <property type="entry name" value="SENSOR PROTEIN KDPD"/>
    <property type="match status" value="1"/>
</dbReference>
<dbReference type="SMART" id="SM00387">
    <property type="entry name" value="HATPase_c"/>
    <property type="match status" value="1"/>
</dbReference>